<gene>
    <name evidence="2" type="ORF">Ahy_A09g042310</name>
</gene>
<sequence length="151" mass="16798">MFIKKKKTRLTPSPPFPFPNSSPSPTYPFPFPFSHSQEAFLNPLCRRPPFRCCADRPSPTYPFPLPLLSRSQSASPHHYEIQVLSDLAVQISHFFTIFKRSVNHPQPSVATVIALEPATLAGDSKAHQQLHNEAGAPGHKQNVSHVSHGQL</sequence>
<protein>
    <submittedName>
        <fullName evidence="2">Uncharacterized protein</fullName>
    </submittedName>
</protein>
<keyword evidence="3" id="KW-1185">Reference proteome</keyword>
<dbReference type="AlphaFoldDB" id="A0A445BFL4"/>
<dbReference type="Proteomes" id="UP000289738">
    <property type="component" value="Chromosome A09"/>
</dbReference>
<organism evidence="2 3">
    <name type="scientific">Arachis hypogaea</name>
    <name type="common">Peanut</name>
    <dbReference type="NCBI Taxonomy" id="3818"/>
    <lineage>
        <taxon>Eukaryota</taxon>
        <taxon>Viridiplantae</taxon>
        <taxon>Streptophyta</taxon>
        <taxon>Embryophyta</taxon>
        <taxon>Tracheophyta</taxon>
        <taxon>Spermatophyta</taxon>
        <taxon>Magnoliopsida</taxon>
        <taxon>eudicotyledons</taxon>
        <taxon>Gunneridae</taxon>
        <taxon>Pentapetalae</taxon>
        <taxon>rosids</taxon>
        <taxon>fabids</taxon>
        <taxon>Fabales</taxon>
        <taxon>Fabaceae</taxon>
        <taxon>Papilionoideae</taxon>
        <taxon>50 kb inversion clade</taxon>
        <taxon>dalbergioids sensu lato</taxon>
        <taxon>Dalbergieae</taxon>
        <taxon>Pterocarpus clade</taxon>
        <taxon>Arachis</taxon>
    </lineage>
</organism>
<evidence type="ECO:0000313" key="3">
    <source>
        <dbReference type="Proteomes" id="UP000289738"/>
    </source>
</evidence>
<reference evidence="2 3" key="1">
    <citation type="submission" date="2019-01" db="EMBL/GenBank/DDBJ databases">
        <title>Sequencing of cultivated peanut Arachis hypogaea provides insights into genome evolution and oil improvement.</title>
        <authorList>
            <person name="Chen X."/>
        </authorList>
    </citation>
    <scope>NUCLEOTIDE SEQUENCE [LARGE SCALE GENOMIC DNA]</scope>
    <source>
        <strain evidence="3">cv. Fuhuasheng</strain>
        <tissue evidence="2">Leaves</tissue>
    </source>
</reference>
<accession>A0A445BFL4</accession>
<feature type="region of interest" description="Disordered" evidence="1">
    <location>
        <begin position="1"/>
        <end position="21"/>
    </location>
</feature>
<comment type="caution">
    <text evidence="2">The sequence shown here is derived from an EMBL/GenBank/DDBJ whole genome shotgun (WGS) entry which is preliminary data.</text>
</comment>
<evidence type="ECO:0000313" key="2">
    <source>
        <dbReference type="EMBL" id="RYR37421.1"/>
    </source>
</evidence>
<dbReference type="EMBL" id="SDMP01000009">
    <property type="protein sequence ID" value="RYR37421.1"/>
    <property type="molecule type" value="Genomic_DNA"/>
</dbReference>
<feature type="compositionally biased region" description="Pro residues" evidence="1">
    <location>
        <begin position="12"/>
        <end position="21"/>
    </location>
</feature>
<evidence type="ECO:0000256" key="1">
    <source>
        <dbReference type="SAM" id="MobiDB-lite"/>
    </source>
</evidence>
<proteinExistence type="predicted"/>
<name>A0A445BFL4_ARAHY</name>